<dbReference type="GO" id="GO:0015627">
    <property type="term" value="C:type II protein secretion system complex"/>
    <property type="evidence" value="ECO:0007669"/>
    <property type="project" value="InterPro"/>
</dbReference>
<dbReference type="GO" id="GO:0016020">
    <property type="term" value="C:membrane"/>
    <property type="evidence" value="ECO:0007669"/>
    <property type="project" value="UniProtKB-SubCell"/>
</dbReference>
<name>A0A1F5DKZ0_9BACT</name>
<evidence type="ECO:0000256" key="1">
    <source>
        <dbReference type="ARBA" id="ARBA00004167"/>
    </source>
</evidence>
<dbReference type="STRING" id="1797460.A3E73_00730"/>
<evidence type="ECO:0000256" key="2">
    <source>
        <dbReference type="ARBA" id="ARBA00022481"/>
    </source>
</evidence>
<feature type="transmembrane region" description="Helical" evidence="6">
    <location>
        <begin position="6"/>
        <end position="28"/>
    </location>
</feature>
<dbReference type="AlphaFoldDB" id="A0A1F5DKZ0"/>
<comment type="subcellular location">
    <subcellularLocation>
        <location evidence="1">Membrane</location>
        <topology evidence="1">Single-pass membrane protein</topology>
    </subcellularLocation>
</comment>
<dbReference type="PRINTS" id="PR00813">
    <property type="entry name" value="BCTERIALGSPG"/>
</dbReference>
<dbReference type="InterPro" id="IPR012902">
    <property type="entry name" value="N_methyl_site"/>
</dbReference>
<sequence>MKSNKGFTLIELIVVISIIGVLSTLIINNLNDARARARDAKRKQELSSLKTALRLYYNDWQTYPVNLDDFSATYIKQLPEFSYYSLDDGGDGFTVKATLENLSDQDLTLSQSRCPGV</sequence>
<keyword evidence="3 6" id="KW-0812">Transmembrane</keyword>
<proteinExistence type="predicted"/>
<dbReference type="PROSITE" id="PS00409">
    <property type="entry name" value="PROKAR_NTER_METHYL"/>
    <property type="match status" value="1"/>
</dbReference>
<dbReference type="PANTHER" id="PTHR30093">
    <property type="entry name" value="GENERAL SECRETION PATHWAY PROTEIN G"/>
    <property type="match status" value="1"/>
</dbReference>
<evidence type="ECO:0000313" key="7">
    <source>
        <dbReference type="EMBL" id="OGD55690.1"/>
    </source>
</evidence>
<evidence type="ECO:0000256" key="6">
    <source>
        <dbReference type="SAM" id="Phobius"/>
    </source>
</evidence>
<organism evidence="7 8">
    <name type="scientific">Candidatus Beckwithbacteria bacterium RIFCSPHIGHO2_12_FULL_47_17</name>
    <dbReference type="NCBI Taxonomy" id="1797460"/>
    <lineage>
        <taxon>Bacteria</taxon>
        <taxon>Candidatus Beckwithiibacteriota</taxon>
    </lineage>
</organism>
<keyword evidence="4 6" id="KW-1133">Transmembrane helix</keyword>
<protein>
    <recommendedName>
        <fullName evidence="9">Type II secretion system protein GspG C-terminal domain-containing protein</fullName>
    </recommendedName>
</protein>
<dbReference type="PANTHER" id="PTHR30093:SF44">
    <property type="entry name" value="TYPE II SECRETION SYSTEM CORE PROTEIN G"/>
    <property type="match status" value="1"/>
</dbReference>
<feature type="non-terminal residue" evidence="7">
    <location>
        <position position="117"/>
    </location>
</feature>
<dbReference type="SUPFAM" id="SSF54523">
    <property type="entry name" value="Pili subunits"/>
    <property type="match status" value="1"/>
</dbReference>
<comment type="caution">
    <text evidence="7">The sequence shown here is derived from an EMBL/GenBank/DDBJ whole genome shotgun (WGS) entry which is preliminary data.</text>
</comment>
<evidence type="ECO:0000256" key="4">
    <source>
        <dbReference type="ARBA" id="ARBA00022989"/>
    </source>
</evidence>
<dbReference type="Gene3D" id="3.30.700.10">
    <property type="entry name" value="Glycoprotein, Type 4 Pilin"/>
    <property type="match status" value="1"/>
</dbReference>
<keyword evidence="2" id="KW-0488">Methylation</keyword>
<evidence type="ECO:0000256" key="5">
    <source>
        <dbReference type="ARBA" id="ARBA00023136"/>
    </source>
</evidence>
<dbReference type="InterPro" id="IPR000983">
    <property type="entry name" value="Bac_GSPG_pilin"/>
</dbReference>
<dbReference type="Pfam" id="PF07963">
    <property type="entry name" value="N_methyl"/>
    <property type="match status" value="1"/>
</dbReference>
<dbReference type="InterPro" id="IPR045584">
    <property type="entry name" value="Pilin-like"/>
</dbReference>
<keyword evidence="5 6" id="KW-0472">Membrane</keyword>
<dbReference type="NCBIfam" id="TIGR02532">
    <property type="entry name" value="IV_pilin_GFxxxE"/>
    <property type="match status" value="1"/>
</dbReference>
<dbReference type="Proteomes" id="UP000176791">
    <property type="component" value="Unassembled WGS sequence"/>
</dbReference>
<gene>
    <name evidence="7" type="ORF">A3E73_00730</name>
</gene>
<evidence type="ECO:0000313" key="8">
    <source>
        <dbReference type="Proteomes" id="UP000176791"/>
    </source>
</evidence>
<dbReference type="GO" id="GO:0015628">
    <property type="term" value="P:protein secretion by the type II secretion system"/>
    <property type="evidence" value="ECO:0007669"/>
    <property type="project" value="InterPro"/>
</dbReference>
<evidence type="ECO:0008006" key="9">
    <source>
        <dbReference type="Google" id="ProtNLM"/>
    </source>
</evidence>
<reference evidence="7 8" key="1">
    <citation type="journal article" date="2016" name="Nat. Commun.">
        <title>Thousands of microbial genomes shed light on interconnected biogeochemical processes in an aquifer system.</title>
        <authorList>
            <person name="Anantharaman K."/>
            <person name="Brown C.T."/>
            <person name="Hug L.A."/>
            <person name="Sharon I."/>
            <person name="Castelle C.J."/>
            <person name="Probst A.J."/>
            <person name="Thomas B.C."/>
            <person name="Singh A."/>
            <person name="Wilkins M.J."/>
            <person name="Karaoz U."/>
            <person name="Brodie E.L."/>
            <person name="Williams K.H."/>
            <person name="Hubbard S.S."/>
            <person name="Banfield J.F."/>
        </authorList>
    </citation>
    <scope>NUCLEOTIDE SEQUENCE [LARGE SCALE GENOMIC DNA]</scope>
</reference>
<evidence type="ECO:0000256" key="3">
    <source>
        <dbReference type="ARBA" id="ARBA00022692"/>
    </source>
</evidence>
<accession>A0A1F5DKZ0</accession>
<dbReference type="EMBL" id="MEZN01000037">
    <property type="protein sequence ID" value="OGD55690.1"/>
    <property type="molecule type" value="Genomic_DNA"/>
</dbReference>